<evidence type="ECO:0000256" key="1">
    <source>
        <dbReference type="ARBA" id="ARBA00004651"/>
    </source>
</evidence>
<keyword evidence="10" id="KW-1185">Reference proteome</keyword>
<evidence type="ECO:0000256" key="2">
    <source>
        <dbReference type="ARBA" id="ARBA00022448"/>
    </source>
</evidence>
<dbReference type="Gene3D" id="1.10.3720.10">
    <property type="entry name" value="MetI-like"/>
    <property type="match status" value="1"/>
</dbReference>
<dbReference type="Proteomes" id="UP000011566">
    <property type="component" value="Unassembled WGS sequence"/>
</dbReference>
<dbReference type="GO" id="GO:0005886">
    <property type="term" value="C:plasma membrane"/>
    <property type="evidence" value="ECO:0007669"/>
    <property type="project" value="UniProtKB-SubCell"/>
</dbReference>
<evidence type="ECO:0000256" key="6">
    <source>
        <dbReference type="ARBA" id="ARBA00023136"/>
    </source>
</evidence>
<proteinExistence type="inferred from homology"/>
<dbReference type="EMBL" id="AOMB01000025">
    <property type="protein sequence ID" value="EMA38641.1"/>
    <property type="molecule type" value="Genomic_DNA"/>
</dbReference>
<comment type="similarity">
    <text evidence="7">Belongs to the binding-protein-dependent transport system permease family.</text>
</comment>
<evidence type="ECO:0000256" key="4">
    <source>
        <dbReference type="ARBA" id="ARBA00022692"/>
    </source>
</evidence>
<evidence type="ECO:0000256" key="5">
    <source>
        <dbReference type="ARBA" id="ARBA00022989"/>
    </source>
</evidence>
<keyword evidence="6 7" id="KW-0472">Membrane</keyword>
<accession>M0LYX2</accession>
<dbReference type="CDD" id="cd06261">
    <property type="entry name" value="TM_PBP2"/>
    <property type="match status" value="1"/>
</dbReference>
<dbReference type="InterPro" id="IPR045621">
    <property type="entry name" value="BPD_transp_1_N"/>
</dbReference>
<feature type="transmembrane region" description="Helical" evidence="7">
    <location>
        <begin position="104"/>
        <end position="126"/>
    </location>
</feature>
<dbReference type="AlphaFoldDB" id="M0LYX2"/>
<feature type="transmembrane region" description="Helical" evidence="7">
    <location>
        <begin position="138"/>
        <end position="171"/>
    </location>
</feature>
<feature type="transmembrane region" description="Helical" evidence="7">
    <location>
        <begin position="9"/>
        <end position="29"/>
    </location>
</feature>
<evidence type="ECO:0000256" key="3">
    <source>
        <dbReference type="ARBA" id="ARBA00022475"/>
    </source>
</evidence>
<feature type="transmembrane region" description="Helical" evidence="7">
    <location>
        <begin position="183"/>
        <end position="200"/>
    </location>
</feature>
<gene>
    <name evidence="9" type="ORF">C447_08890</name>
</gene>
<dbReference type="SUPFAM" id="SSF161098">
    <property type="entry name" value="MetI-like"/>
    <property type="match status" value="1"/>
</dbReference>
<dbReference type="PANTHER" id="PTHR30465:SF0">
    <property type="entry name" value="OLIGOPEPTIDE TRANSPORT SYSTEM PERMEASE PROTEIN APPB"/>
    <property type="match status" value="1"/>
</dbReference>
<sequence>MAWYVARRVGWAFVVAFIIVSVTFALLQVSPDPGLAQAKFQATQSGGDAQSAAAAYRQRRGLDQPVWQRYANYVGNVATGHWGWSDTRSQPVTAALLDAYPYTLMYSVPSVILSTVLGMAIGLYSATHQYTKSDYAATLFAFFGISIPNFWFGIVLLLVFSVTLGWFPILFDPNLSTFSIANIRQLVLPVVVLTTGAIATQMRYGRAESLEYVGATFVKTARAKGASSRRITYRHIFRAALVPLSTILVGDVLALLVSSSVLVEVVFGIPGLGRLVFDAIEQQDTALVLGTTFIFVAIGVIGNLLQDLAYTVLDPRIDFSDR</sequence>
<dbReference type="InterPro" id="IPR035906">
    <property type="entry name" value="MetI-like_sf"/>
</dbReference>
<evidence type="ECO:0000259" key="8">
    <source>
        <dbReference type="PROSITE" id="PS50928"/>
    </source>
</evidence>
<keyword evidence="4 7" id="KW-0812">Transmembrane</keyword>
<comment type="caution">
    <text evidence="9">The sequence shown here is derived from an EMBL/GenBank/DDBJ whole genome shotgun (WGS) entry which is preliminary data.</text>
</comment>
<evidence type="ECO:0000256" key="7">
    <source>
        <dbReference type="RuleBase" id="RU363032"/>
    </source>
</evidence>
<dbReference type="Pfam" id="PF00528">
    <property type="entry name" value="BPD_transp_1"/>
    <property type="match status" value="1"/>
</dbReference>
<dbReference type="PROSITE" id="PS50928">
    <property type="entry name" value="ABC_TM1"/>
    <property type="match status" value="1"/>
</dbReference>
<name>M0LYX2_9EURY</name>
<feature type="domain" description="ABC transmembrane type-1" evidence="8">
    <location>
        <begin position="100"/>
        <end position="306"/>
    </location>
</feature>
<keyword evidence="5 7" id="KW-1133">Transmembrane helix</keyword>
<reference evidence="9 10" key="1">
    <citation type="journal article" date="2014" name="PLoS Genet.">
        <title>Phylogenetically driven sequencing of extremely halophilic archaea reveals strategies for static and dynamic osmo-response.</title>
        <authorList>
            <person name="Becker E.A."/>
            <person name="Seitzer P.M."/>
            <person name="Tritt A."/>
            <person name="Larsen D."/>
            <person name="Krusor M."/>
            <person name="Yao A.I."/>
            <person name="Wu D."/>
            <person name="Madern D."/>
            <person name="Eisen J.A."/>
            <person name="Darling A.E."/>
            <person name="Facciotti M.T."/>
        </authorList>
    </citation>
    <scope>NUCLEOTIDE SEQUENCE [LARGE SCALE GENOMIC DNA]</scope>
    <source>
        <strain evidence="9 10">100A6</strain>
    </source>
</reference>
<dbReference type="InterPro" id="IPR000515">
    <property type="entry name" value="MetI-like"/>
</dbReference>
<dbReference type="RefSeq" id="WP_007693027.1">
    <property type="nucleotide sequence ID" value="NZ_AJRK01000007.1"/>
</dbReference>
<dbReference type="GO" id="GO:0055085">
    <property type="term" value="P:transmembrane transport"/>
    <property type="evidence" value="ECO:0007669"/>
    <property type="project" value="InterPro"/>
</dbReference>
<comment type="subcellular location">
    <subcellularLocation>
        <location evidence="1 7">Cell membrane</location>
        <topology evidence="1 7">Multi-pass membrane protein</topology>
    </subcellularLocation>
</comment>
<dbReference type="eggNOG" id="arCOG00751">
    <property type="taxonomic scope" value="Archaea"/>
</dbReference>
<dbReference type="PANTHER" id="PTHR30465">
    <property type="entry name" value="INNER MEMBRANE ABC TRANSPORTER"/>
    <property type="match status" value="1"/>
</dbReference>
<protein>
    <submittedName>
        <fullName evidence="9">ABC transporter permease</fullName>
    </submittedName>
</protein>
<dbReference type="OrthoDB" id="44105at2157"/>
<dbReference type="Pfam" id="PF19300">
    <property type="entry name" value="BPD_transp_1_N"/>
    <property type="match status" value="1"/>
</dbReference>
<dbReference type="PATRIC" id="fig|1132509.6.peg.2008"/>
<keyword evidence="3" id="KW-1003">Cell membrane</keyword>
<keyword evidence="2 7" id="KW-0813">Transport</keyword>
<feature type="transmembrane region" description="Helical" evidence="7">
    <location>
        <begin position="287"/>
        <end position="305"/>
    </location>
</feature>
<evidence type="ECO:0000313" key="9">
    <source>
        <dbReference type="EMBL" id="EMA38641.1"/>
    </source>
</evidence>
<evidence type="ECO:0000313" key="10">
    <source>
        <dbReference type="Proteomes" id="UP000011566"/>
    </source>
</evidence>
<feature type="transmembrane region" description="Helical" evidence="7">
    <location>
        <begin position="239"/>
        <end position="267"/>
    </location>
</feature>
<organism evidence="9 10">
    <name type="scientific">Halococcus hamelinensis 100A6</name>
    <dbReference type="NCBI Taxonomy" id="1132509"/>
    <lineage>
        <taxon>Archaea</taxon>
        <taxon>Methanobacteriati</taxon>
        <taxon>Methanobacteriota</taxon>
        <taxon>Stenosarchaea group</taxon>
        <taxon>Halobacteria</taxon>
        <taxon>Halobacteriales</taxon>
        <taxon>Halococcaceae</taxon>
        <taxon>Halococcus</taxon>
    </lineage>
</organism>